<feature type="domain" description="Ion transport" evidence="18">
    <location>
        <begin position="549"/>
        <end position="744"/>
    </location>
</feature>
<dbReference type="PANTHER" id="PTHR10037">
    <property type="entry name" value="VOLTAGE-GATED CATION CHANNEL CALCIUM AND SODIUM"/>
    <property type="match status" value="1"/>
</dbReference>
<evidence type="ECO:0000256" key="16">
    <source>
        <dbReference type="RuleBase" id="RU361132"/>
    </source>
</evidence>
<evidence type="ECO:0000313" key="21">
    <source>
        <dbReference type="WBParaSite" id="TASK_0000059501-mRNA-1"/>
    </source>
</evidence>
<evidence type="ECO:0000256" key="1">
    <source>
        <dbReference type="ARBA" id="ARBA00004651"/>
    </source>
</evidence>
<feature type="transmembrane region" description="Helical" evidence="16">
    <location>
        <begin position="1311"/>
        <end position="1329"/>
    </location>
</feature>
<dbReference type="OrthoDB" id="2984333at2759"/>
<dbReference type="GO" id="GO:0086010">
    <property type="term" value="P:membrane depolarization during action potential"/>
    <property type="evidence" value="ECO:0007669"/>
    <property type="project" value="TreeGrafter"/>
</dbReference>
<keyword evidence="2 16" id="KW-0813">Transport</keyword>
<feature type="transmembrane region" description="Helical" evidence="16">
    <location>
        <begin position="951"/>
        <end position="969"/>
    </location>
</feature>
<reference evidence="21" key="1">
    <citation type="submission" date="2016-04" db="UniProtKB">
        <authorList>
            <consortium name="WormBaseParasite"/>
        </authorList>
    </citation>
    <scope>IDENTIFICATION</scope>
</reference>
<dbReference type="GO" id="GO:0001518">
    <property type="term" value="C:voltage-gated sodium channel complex"/>
    <property type="evidence" value="ECO:0007669"/>
    <property type="project" value="UniProtKB-UniRule"/>
</dbReference>
<dbReference type="Pfam" id="PF00520">
    <property type="entry name" value="Ion_trans"/>
    <property type="match status" value="6"/>
</dbReference>
<evidence type="ECO:0000256" key="17">
    <source>
        <dbReference type="SAM" id="MobiDB-lite"/>
    </source>
</evidence>
<comment type="function">
    <text evidence="16">Mediates the voltage-dependent sodium ion permeability of excitable membranes. Assuming opened or closed conformations in response to the voltage difference across the membrane, the protein forms a sodium-selective channel through which Na(+) ions may pass in accordance with their electrochemical gradient.</text>
</comment>
<dbReference type="InterPro" id="IPR043203">
    <property type="entry name" value="VGCC_Ca_Na"/>
</dbReference>
<keyword evidence="15 16" id="KW-0407">Ion channel</keyword>
<name>A0A158R6N9_TAEAS</name>
<dbReference type="FunFam" id="1.20.120.350:FF:000059">
    <property type="entry name" value="Sodium channel protein"/>
    <property type="match status" value="1"/>
</dbReference>
<dbReference type="InterPro" id="IPR044564">
    <property type="entry name" value="Na_chnl_inactivation_gate"/>
</dbReference>
<dbReference type="Proteomes" id="UP000282613">
    <property type="component" value="Unassembled WGS sequence"/>
</dbReference>
<keyword evidence="7 16" id="KW-0851">Voltage-gated channel</keyword>
<evidence type="ECO:0000256" key="13">
    <source>
        <dbReference type="ARBA" id="ARBA00023180"/>
    </source>
</evidence>
<evidence type="ECO:0000256" key="10">
    <source>
        <dbReference type="ARBA" id="ARBA00023065"/>
    </source>
</evidence>
<dbReference type="STRING" id="60517.A0A158R6N9"/>
<keyword evidence="3 16" id="KW-0894">Sodium channel</keyword>
<evidence type="ECO:0000313" key="19">
    <source>
        <dbReference type="EMBL" id="VDK21330.1"/>
    </source>
</evidence>
<feature type="region of interest" description="Disordered" evidence="17">
    <location>
        <begin position="1"/>
        <end position="90"/>
    </location>
</feature>
<feature type="transmembrane region" description="Helical" evidence="16">
    <location>
        <begin position="577"/>
        <end position="601"/>
    </location>
</feature>
<dbReference type="InterPro" id="IPR001696">
    <property type="entry name" value="Na_channel_asu"/>
</dbReference>
<keyword evidence="11 16" id="KW-0472">Membrane</keyword>
<sequence length="1686" mass="193436">MDMQSTEDCSNLPPQGFVLPQFIPLTPESVRLSLQRYQRQKRREQKAKELQKEQRRRRDEWKKNKADYQSDKSETENATFGHPALNPLEDGLMNSVSEEEDEEDASEIPSRANPLLATGKKLIPPLSSKFCARRYTGKPLQEMDDFYRYKRSFVVISSDQTIHRLSLSPALSIFGPFNLIRRVAIYIMVHPYPFQLFIHSFFHFTEPQVTFTVFYTCEAIIRVVGCGLIRNEFAYLRDAWNWLDFIVITLATTHPPSEVKSRFYENLGLKTIIGALMDAVMHLRDVAVLTLFMLSIFALIGVQLYRGTLLRKCVVPWPGFNSTVGGALLSQIATDVYNNKSFDPYLTTEIKNIFNGTFSSKQQSHFLSFCTKNVYNYSLTNTHCLLRDGNSTCPVDFICKQTRTGNPNFGYTNFDNFASALLCSFRLITQDYWESLYQLVIRWSFLNILQVLRANGPTHVFFFGMVIFLGSFYLLNIILAIVSMSYEQVCKQDMESDAQLAAAIELCAEDGAEQKKESVDSKKDLPMMNCIGFHITSTSRRHSIATTDFFTTTFTVEAFLKLIALGSKEYFADSWNIFDFAIVVFSLVEIPLTTIRGLSILRAFRLLRVFKLAKSWQTMKLLFSIVAMTLNALGNLTAVLMISIFVFAVLGMSLFGESYHQFKNVTRFPERCGKIPRWNFCDFTHSFMIVFRVLCGEWIESMWDCLEVNGWSCTIFFLMTMVLGNLVVLSLFLALLLSSFSAESFQKEEEPGDHNKLQEALDRIYRFAVWMRLNIQKVFTSRGRRSCCRSGSVLSKNLNHIEHGTQLIHLQPTSSKDMAGVDVVLQNPITLEDSLTAPELKFKSRSCGHAPGDVLLQIDSPDSPGGKISSIPMDIQETDATDGNAEETDDLEEILEAESVDMAVWEHPEDCFAPCIWNQISPLFKGFLDSKMGSVWRRLRQVCYCIVENRYFESFIFIMIIISSGTLALEDKHLPSRPRLKMALDYMDKLLTFIFLMEIILKWFAYGLRKFFSDAWCWLDFTIVTASSKLPFRCRGNYHSSTFRIKWKKKKKSGDGGNCRYKYDTELWKGGWEVEHEFLQGNANSASSEAAKGALTVGGNASGKFRKCVSEATGERLPADQYPNRTVCELHKKLYKNVSWDNSKINFDNVPNGFLALLQVATFKGWIEIMSDAVDITDYDQQPVYNNATSYYLFFVLFIIVGSFFTLNLFIGVIIQNFNMQKKKVRLMVGGSLELFMTEDQKKYYHAMKKMVRRTPQKPIPKPKVKTKWIFRVISNRNFDLFILGMIGLNTLIMCFEHHHQPETMKQTMEIVNKVFIIIFTCEFVLKLIGQRWYYFKDPWNIFDCCIVIFSLVCWGLEDLMTTLPVPPTTIRIVRLFRVGRVLRLVKSARGIRTLLFALIVSLPALFNVALLLFLTAFVYSIVGMSFFGKVAYYAGIDAEFNFETFPQAFIILLQISTSAGWSSVFEGLSNTDPAYCSQEEGTCGNFLWATLFLVSYLIISFMVIINMYIAVILENFSQATEDVQQGLTQDEFDAFYEIWELYDIHALGFIELQYLEEFVERIGPPLGIPRPNRIRLACLSIQICSQDRIFCMDLLDALTRNFLGRLTTEHPETLVEQIETGSSQNQDGTIDRTNFVAKAAKEPVVPISNTYERQRERMAAYKILYFWRSRRKLFQNCVKVEATDS</sequence>
<keyword evidence="9 16" id="KW-0915">Sodium</keyword>
<dbReference type="GO" id="GO:0019228">
    <property type="term" value="P:neuronal action potential"/>
    <property type="evidence" value="ECO:0007669"/>
    <property type="project" value="TreeGrafter"/>
</dbReference>
<dbReference type="PANTHER" id="PTHR10037:SF288">
    <property type="entry name" value="SODIUM CHANNEL PROTEIN PARA"/>
    <property type="match status" value="1"/>
</dbReference>
<feature type="compositionally biased region" description="Polar residues" evidence="17">
    <location>
        <begin position="1"/>
        <end position="13"/>
    </location>
</feature>
<evidence type="ECO:0000256" key="5">
    <source>
        <dbReference type="ARBA" id="ARBA00022692"/>
    </source>
</evidence>
<dbReference type="FunFam" id="1.10.287.70:FF:000001">
    <property type="entry name" value="Sodium channel protein"/>
    <property type="match status" value="1"/>
</dbReference>
<dbReference type="Gene3D" id="1.10.287.70">
    <property type="match status" value="4"/>
</dbReference>
<feature type="domain" description="Ion transport" evidence="18">
    <location>
        <begin position="1277"/>
        <end position="1523"/>
    </location>
</feature>
<dbReference type="InterPro" id="IPR005821">
    <property type="entry name" value="Ion_trans_dom"/>
</dbReference>
<evidence type="ECO:0000256" key="15">
    <source>
        <dbReference type="ARBA" id="ARBA00023303"/>
    </source>
</evidence>
<feature type="transmembrane region" description="Helical" evidence="16">
    <location>
        <begin position="1341"/>
        <end position="1358"/>
    </location>
</feature>
<evidence type="ECO:0000256" key="8">
    <source>
        <dbReference type="ARBA" id="ARBA00022989"/>
    </source>
</evidence>
<feature type="transmembrane region" description="Helical" evidence="16">
    <location>
        <begin position="460"/>
        <end position="486"/>
    </location>
</feature>
<dbReference type="GO" id="GO:0005248">
    <property type="term" value="F:voltage-gated sodium channel activity"/>
    <property type="evidence" value="ECO:0007669"/>
    <property type="project" value="InterPro"/>
</dbReference>
<comment type="caution">
    <text evidence="16">Lacks conserved residue(s) required for the propagation of feature annotation.</text>
</comment>
<comment type="similarity">
    <text evidence="16">Belongs to the sodium channel (TC 1.A.1.10) family.</text>
</comment>
<gene>
    <name evidence="19" type="ORF">TASK_LOCUS596</name>
</gene>
<evidence type="ECO:0000256" key="4">
    <source>
        <dbReference type="ARBA" id="ARBA00022475"/>
    </source>
</evidence>
<feature type="transmembrane region" description="Helical" evidence="16">
    <location>
        <begin position="622"/>
        <end position="655"/>
    </location>
</feature>
<keyword evidence="8 16" id="KW-1133">Transmembrane helix</keyword>
<keyword evidence="13" id="KW-0325">Glycoprotein</keyword>
<feature type="transmembrane region" description="Helical" evidence="16">
    <location>
        <begin position="286"/>
        <end position="305"/>
    </location>
</feature>
<evidence type="ECO:0000256" key="11">
    <source>
        <dbReference type="ARBA" id="ARBA00023136"/>
    </source>
</evidence>
<evidence type="ECO:0000256" key="14">
    <source>
        <dbReference type="ARBA" id="ARBA00023201"/>
    </source>
</evidence>
<feature type="transmembrane region" description="Helical" evidence="16">
    <location>
        <begin position="715"/>
        <end position="737"/>
    </location>
</feature>
<feature type="domain" description="Ion transport" evidence="18">
    <location>
        <begin position="268"/>
        <end position="489"/>
    </location>
</feature>
<protein>
    <recommendedName>
        <fullName evidence="16">Sodium channel protein</fullName>
    </recommendedName>
</protein>
<feature type="domain" description="Ion transport" evidence="18">
    <location>
        <begin position="1134"/>
        <end position="1224"/>
    </location>
</feature>
<keyword evidence="12" id="KW-1015">Disulfide bond</keyword>
<feature type="transmembrane region" description="Helical" evidence="16">
    <location>
        <begin position="1395"/>
        <end position="1423"/>
    </location>
</feature>
<feature type="transmembrane region" description="Helical" evidence="16">
    <location>
        <begin position="990"/>
        <end position="1008"/>
    </location>
</feature>
<feature type="transmembrane region" description="Helical" evidence="16">
    <location>
        <begin position="1191"/>
        <end position="1215"/>
    </location>
</feature>
<dbReference type="SUPFAM" id="SSF81324">
    <property type="entry name" value="Voltage-gated potassium channels"/>
    <property type="match status" value="4"/>
</dbReference>
<evidence type="ECO:0000256" key="6">
    <source>
        <dbReference type="ARBA" id="ARBA00022737"/>
    </source>
</evidence>
<keyword evidence="20" id="KW-1185">Reference proteome</keyword>
<keyword evidence="14 16" id="KW-0739">Sodium transport</keyword>
<accession>A0A158R6N9</accession>
<evidence type="ECO:0000256" key="7">
    <source>
        <dbReference type="ARBA" id="ARBA00022882"/>
    </source>
</evidence>
<dbReference type="Gene3D" id="1.20.120.350">
    <property type="entry name" value="Voltage-gated potassium channels. Chain C"/>
    <property type="match status" value="4"/>
</dbReference>
<reference evidence="19 20" key="2">
    <citation type="submission" date="2018-11" db="EMBL/GenBank/DDBJ databases">
        <authorList>
            <consortium name="Pathogen Informatics"/>
        </authorList>
    </citation>
    <scope>NUCLEOTIDE SEQUENCE [LARGE SCALE GENOMIC DNA]</scope>
</reference>
<keyword evidence="6" id="KW-0677">Repeat</keyword>
<organism evidence="21">
    <name type="scientific">Taenia asiatica</name>
    <name type="common">Asian tapeworm</name>
    <dbReference type="NCBI Taxonomy" id="60517"/>
    <lineage>
        <taxon>Eukaryota</taxon>
        <taxon>Metazoa</taxon>
        <taxon>Spiralia</taxon>
        <taxon>Lophotrochozoa</taxon>
        <taxon>Platyhelminthes</taxon>
        <taxon>Cestoda</taxon>
        <taxon>Eucestoda</taxon>
        <taxon>Cyclophyllidea</taxon>
        <taxon>Taeniidae</taxon>
        <taxon>Taenia</taxon>
    </lineage>
</organism>
<evidence type="ECO:0000259" key="18">
    <source>
        <dbReference type="Pfam" id="PF00520"/>
    </source>
</evidence>
<dbReference type="WBParaSite" id="TASK_0000059501-mRNA-1">
    <property type="protein sequence ID" value="TASK_0000059501-mRNA-1"/>
    <property type="gene ID" value="TASK_0000059501"/>
</dbReference>
<dbReference type="EMBL" id="UYRS01000083">
    <property type="protein sequence ID" value="VDK21330.1"/>
    <property type="molecule type" value="Genomic_DNA"/>
</dbReference>
<feature type="domain" description="Ion transport" evidence="18">
    <location>
        <begin position="208"/>
        <end position="250"/>
    </location>
</feature>
<feature type="transmembrane region" description="Helical" evidence="16">
    <location>
        <begin position="1281"/>
        <end position="1299"/>
    </location>
</feature>
<evidence type="ECO:0000313" key="20">
    <source>
        <dbReference type="Proteomes" id="UP000282613"/>
    </source>
</evidence>
<comment type="subcellular location">
    <subcellularLocation>
        <location evidence="1 16">Cell membrane</location>
        <topology evidence="1 16">Multi-pass membrane protein</topology>
    </subcellularLocation>
</comment>
<keyword evidence="5 16" id="KW-0812">Transmembrane</keyword>
<evidence type="ECO:0000256" key="9">
    <source>
        <dbReference type="ARBA" id="ARBA00023053"/>
    </source>
</evidence>
<dbReference type="Gene3D" id="1.10.238.10">
    <property type="entry name" value="EF-hand"/>
    <property type="match status" value="1"/>
</dbReference>
<evidence type="ECO:0000256" key="2">
    <source>
        <dbReference type="ARBA" id="ARBA00022448"/>
    </source>
</evidence>
<keyword evidence="4" id="KW-1003">Cell membrane</keyword>
<dbReference type="InterPro" id="IPR027359">
    <property type="entry name" value="Volt_channel_dom_sf"/>
</dbReference>
<feature type="domain" description="Ion transport" evidence="18">
    <location>
        <begin position="949"/>
        <end position="1027"/>
    </location>
</feature>
<evidence type="ECO:0000256" key="3">
    <source>
        <dbReference type="ARBA" id="ARBA00022461"/>
    </source>
</evidence>
<evidence type="ECO:0000256" key="12">
    <source>
        <dbReference type="ARBA" id="ARBA00023157"/>
    </source>
</evidence>
<feature type="transmembrane region" description="Helical" evidence="16">
    <location>
        <begin position="1487"/>
        <end position="1510"/>
    </location>
</feature>
<feature type="compositionally biased region" description="Basic and acidic residues" evidence="17">
    <location>
        <begin position="46"/>
        <end position="75"/>
    </location>
</feature>
<dbReference type="FunFam" id="1.10.287.70:FF:000046">
    <property type="entry name" value="Sodium channel protein"/>
    <property type="match status" value="1"/>
</dbReference>
<proteinExistence type="inferred from homology"/>
<dbReference type="FunFam" id="1.10.287.70:FF:000156">
    <property type="entry name" value="Voltage-gated sodium channel Nav2.1"/>
    <property type="match status" value="1"/>
</dbReference>
<dbReference type="CDD" id="cd13433">
    <property type="entry name" value="Na_channel_gate"/>
    <property type="match status" value="1"/>
</dbReference>
<dbReference type="PRINTS" id="PR00170">
    <property type="entry name" value="NACHANNEL"/>
</dbReference>
<keyword evidence="10 16" id="KW-0406">Ion transport</keyword>